<feature type="compositionally biased region" description="Acidic residues" evidence="1">
    <location>
        <begin position="190"/>
        <end position="199"/>
    </location>
</feature>
<evidence type="ECO:0000313" key="3">
    <source>
        <dbReference type="Proteomes" id="UP000218811"/>
    </source>
</evidence>
<evidence type="ECO:0000313" key="2">
    <source>
        <dbReference type="EMBL" id="PCH40429.1"/>
    </source>
</evidence>
<keyword evidence="3" id="KW-1185">Reference proteome</keyword>
<dbReference type="OMA" id="VPPSGNW"/>
<organism evidence="2 3">
    <name type="scientific">Wolfiporia cocos (strain MD-104)</name>
    <name type="common">Brown rot fungus</name>
    <dbReference type="NCBI Taxonomy" id="742152"/>
    <lineage>
        <taxon>Eukaryota</taxon>
        <taxon>Fungi</taxon>
        <taxon>Dikarya</taxon>
        <taxon>Basidiomycota</taxon>
        <taxon>Agaricomycotina</taxon>
        <taxon>Agaricomycetes</taxon>
        <taxon>Polyporales</taxon>
        <taxon>Phaeolaceae</taxon>
        <taxon>Wolfiporia</taxon>
    </lineage>
</organism>
<reference evidence="2 3" key="1">
    <citation type="journal article" date="2012" name="Science">
        <title>The Paleozoic origin of enzymatic lignin decomposition reconstructed from 31 fungal genomes.</title>
        <authorList>
            <person name="Floudas D."/>
            <person name="Binder M."/>
            <person name="Riley R."/>
            <person name="Barry K."/>
            <person name="Blanchette R.A."/>
            <person name="Henrissat B."/>
            <person name="Martinez A.T."/>
            <person name="Otillar R."/>
            <person name="Spatafora J.W."/>
            <person name="Yadav J.S."/>
            <person name="Aerts A."/>
            <person name="Benoit I."/>
            <person name="Boyd A."/>
            <person name="Carlson A."/>
            <person name="Copeland A."/>
            <person name="Coutinho P.M."/>
            <person name="de Vries R.P."/>
            <person name="Ferreira P."/>
            <person name="Findley K."/>
            <person name="Foster B."/>
            <person name="Gaskell J."/>
            <person name="Glotzer D."/>
            <person name="Gorecki P."/>
            <person name="Heitman J."/>
            <person name="Hesse C."/>
            <person name="Hori C."/>
            <person name="Igarashi K."/>
            <person name="Jurgens J.A."/>
            <person name="Kallen N."/>
            <person name="Kersten P."/>
            <person name="Kohler A."/>
            <person name="Kuees U."/>
            <person name="Kumar T.K.A."/>
            <person name="Kuo A."/>
            <person name="LaButti K."/>
            <person name="Larrondo L.F."/>
            <person name="Lindquist E."/>
            <person name="Ling A."/>
            <person name="Lombard V."/>
            <person name="Lucas S."/>
            <person name="Lundell T."/>
            <person name="Martin R."/>
            <person name="McLaughlin D.J."/>
            <person name="Morgenstern I."/>
            <person name="Morin E."/>
            <person name="Murat C."/>
            <person name="Nagy L.G."/>
            <person name="Nolan M."/>
            <person name="Ohm R.A."/>
            <person name="Patyshakuliyeva A."/>
            <person name="Rokas A."/>
            <person name="Ruiz-Duenas F.J."/>
            <person name="Sabat G."/>
            <person name="Salamov A."/>
            <person name="Samejima M."/>
            <person name="Schmutz J."/>
            <person name="Slot J.C."/>
            <person name="St John F."/>
            <person name="Stenlid J."/>
            <person name="Sun H."/>
            <person name="Sun S."/>
            <person name="Syed K."/>
            <person name="Tsang A."/>
            <person name="Wiebenga A."/>
            <person name="Young D."/>
            <person name="Pisabarro A."/>
            <person name="Eastwood D.C."/>
            <person name="Martin F."/>
            <person name="Cullen D."/>
            <person name="Grigoriev I.V."/>
            <person name="Hibbett D.S."/>
        </authorList>
    </citation>
    <scope>NUCLEOTIDE SEQUENCE [LARGE SCALE GENOMIC DNA]</scope>
    <source>
        <strain evidence="2 3">MD-104</strain>
    </source>
</reference>
<name>A0A2H3JNQ6_WOLCO</name>
<sequence length="493" mass="54630">MANGQSTRIPVSRSRAGSVSQGLYSGNPSRIADDGTRRNGDANPSSHYAEQSELWPVEEGSQSQRSRSTVRLPRHKGSDILSESAPFAAGGATWAPLDGGRRTSNDSDERPFEHWYRGDYARNGGVGELRVGRREEMLDIANYGHVHRKPSSRAALSNYSRSRSTSRGRETARMRQRAESVSAPAHDSFYMEEEEADMVLDERPPTDVDESDVEQEYANEVEPHPNGTVSSPSLLNSSQAASRDVSQQRIQQSIPPTVSRIPTPTSSRKMSPPPRTPTPTKAMRASTETRASSTAPSTPQRLPRSQTQPQLQSASKQKNAPAAKRKAKSPAPQTSASKTKKAKTKPPSAMRNVVPRKEDDRRSIGQYPTPDGDNVVDAIPTWTQPVPPSGNWDDVVLPVVARKKGLESHYTPADGSPKPKQKRGSDVYEPVSAATTCVTSNYLVHIMFMHDLIHCGNINAGSRHVWLRPLEKQAKPDRWRYYCRYYRRRYPNG</sequence>
<gene>
    <name evidence="2" type="ORF">WOLCODRAFT_67522</name>
</gene>
<proteinExistence type="predicted"/>
<dbReference type="AlphaFoldDB" id="A0A2H3JNQ6"/>
<feature type="compositionally biased region" description="Basic and acidic residues" evidence="1">
    <location>
        <begin position="31"/>
        <end position="40"/>
    </location>
</feature>
<feature type="compositionally biased region" description="Basic and acidic residues" evidence="1">
    <location>
        <begin position="99"/>
        <end position="112"/>
    </location>
</feature>
<feature type="compositionally biased region" description="Basic and acidic residues" evidence="1">
    <location>
        <begin position="167"/>
        <end position="178"/>
    </location>
</feature>
<evidence type="ECO:0000256" key="1">
    <source>
        <dbReference type="SAM" id="MobiDB-lite"/>
    </source>
</evidence>
<feature type="region of interest" description="Disordered" evidence="1">
    <location>
        <begin position="1"/>
        <end position="112"/>
    </location>
</feature>
<feature type="compositionally biased region" description="Polar residues" evidence="1">
    <location>
        <begin position="1"/>
        <end position="28"/>
    </location>
</feature>
<feature type="region of interest" description="Disordered" evidence="1">
    <location>
        <begin position="408"/>
        <end position="427"/>
    </location>
</feature>
<accession>A0A2H3JNQ6</accession>
<protein>
    <submittedName>
        <fullName evidence="2">Uncharacterized protein</fullName>
    </submittedName>
</protein>
<feature type="compositionally biased region" description="Polar residues" evidence="1">
    <location>
        <begin position="60"/>
        <end position="69"/>
    </location>
</feature>
<dbReference type="OrthoDB" id="3363891at2759"/>
<feature type="compositionally biased region" description="Polar residues" evidence="1">
    <location>
        <begin position="286"/>
        <end position="315"/>
    </location>
</feature>
<feature type="region of interest" description="Disordered" evidence="1">
    <location>
        <begin position="145"/>
        <end position="377"/>
    </location>
</feature>
<feature type="compositionally biased region" description="Polar residues" evidence="1">
    <location>
        <begin position="227"/>
        <end position="269"/>
    </location>
</feature>
<feature type="compositionally biased region" description="Acidic residues" evidence="1">
    <location>
        <begin position="207"/>
        <end position="219"/>
    </location>
</feature>
<dbReference type="Proteomes" id="UP000218811">
    <property type="component" value="Unassembled WGS sequence"/>
</dbReference>
<dbReference type="EMBL" id="KB468053">
    <property type="protein sequence ID" value="PCH40429.1"/>
    <property type="molecule type" value="Genomic_DNA"/>
</dbReference>